<evidence type="ECO:0000313" key="4">
    <source>
        <dbReference type="Proteomes" id="UP000031036"/>
    </source>
</evidence>
<evidence type="ECO:0000313" key="2">
    <source>
        <dbReference type="EMBL" id="KHN73252.1"/>
    </source>
</evidence>
<dbReference type="EMBL" id="UYWY01019628">
    <property type="protein sequence ID" value="VDM38488.1"/>
    <property type="molecule type" value="Genomic_DNA"/>
</dbReference>
<evidence type="ECO:0000313" key="3">
    <source>
        <dbReference type="EMBL" id="VDM38488.1"/>
    </source>
</evidence>
<protein>
    <submittedName>
        <fullName evidence="2">Uncharacterized protein</fullName>
    </submittedName>
</protein>
<dbReference type="EMBL" id="JPKZ01003130">
    <property type="protein sequence ID" value="KHN73252.1"/>
    <property type="molecule type" value="Genomic_DNA"/>
</dbReference>
<dbReference type="AlphaFoldDB" id="A0A0B2UW10"/>
<keyword evidence="1" id="KW-0732">Signal</keyword>
<keyword evidence="4" id="KW-1185">Reference proteome</keyword>
<reference evidence="2 4" key="1">
    <citation type="submission" date="2014-11" db="EMBL/GenBank/DDBJ databases">
        <title>Genetic blueprint of the zoonotic pathogen Toxocara canis.</title>
        <authorList>
            <person name="Zhu X.-Q."/>
            <person name="Korhonen P.K."/>
            <person name="Cai H."/>
            <person name="Young N.D."/>
            <person name="Nejsum P."/>
            <person name="von Samson-Himmelstjerna G."/>
            <person name="Boag P.R."/>
            <person name="Tan P."/>
            <person name="Li Q."/>
            <person name="Min J."/>
            <person name="Yang Y."/>
            <person name="Wang X."/>
            <person name="Fang X."/>
            <person name="Hall R.S."/>
            <person name="Hofmann A."/>
            <person name="Sternberg P.W."/>
            <person name="Jex A.R."/>
            <person name="Gasser R.B."/>
        </authorList>
    </citation>
    <scope>NUCLEOTIDE SEQUENCE [LARGE SCALE GENOMIC DNA]</scope>
    <source>
        <strain evidence="2">PN_DK_2014</strain>
    </source>
</reference>
<name>A0A0B2UW10_TOXCA</name>
<sequence length="180" mass="20201">MWPWAAITAPLLFALLVEADPCALPQIACAARLSAYPPAEEPVNDASGWEASGLEDVPVYDEFFLPISPFDFTAVANVSEHEICECGSDASNCSFIDPDHVIRLDAMVELTFCRRTEEIFKNPCRGRRGVIRVIGRIHESGEALTSVDESVMFCKCERGYQRIRVEPWMNDLYAFIYKCV</sequence>
<reference evidence="3" key="2">
    <citation type="submission" date="2018-11" db="EMBL/GenBank/DDBJ databases">
        <authorList>
            <consortium name="Pathogen Informatics"/>
        </authorList>
    </citation>
    <scope>NUCLEOTIDE SEQUENCE [LARGE SCALE GENOMIC DNA]</scope>
</reference>
<feature type="signal peptide" evidence="1">
    <location>
        <begin position="1"/>
        <end position="19"/>
    </location>
</feature>
<dbReference type="OrthoDB" id="5805988at2759"/>
<organism evidence="2 4">
    <name type="scientific">Toxocara canis</name>
    <name type="common">Canine roundworm</name>
    <dbReference type="NCBI Taxonomy" id="6265"/>
    <lineage>
        <taxon>Eukaryota</taxon>
        <taxon>Metazoa</taxon>
        <taxon>Ecdysozoa</taxon>
        <taxon>Nematoda</taxon>
        <taxon>Chromadorea</taxon>
        <taxon>Rhabditida</taxon>
        <taxon>Spirurina</taxon>
        <taxon>Ascaridomorpha</taxon>
        <taxon>Ascaridoidea</taxon>
        <taxon>Toxocaridae</taxon>
        <taxon>Toxocara</taxon>
    </lineage>
</organism>
<feature type="chain" id="PRO_5008827439" evidence="1">
    <location>
        <begin position="20"/>
        <end position="180"/>
    </location>
</feature>
<dbReference type="Proteomes" id="UP000031036">
    <property type="component" value="Unassembled WGS sequence"/>
</dbReference>
<gene>
    <name evidence="2" type="ORF">Tcan_12019</name>
    <name evidence="3" type="ORF">TCNE_LOCUS7167</name>
</gene>
<proteinExistence type="predicted"/>
<dbReference type="OMA" id="ILTHEIY"/>
<evidence type="ECO:0000256" key="1">
    <source>
        <dbReference type="SAM" id="SignalP"/>
    </source>
</evidence>
<accession>A0A0B2UW10</accession>